<accession>A0A9P4R7M8</accession>
<dbReference type="EMBL" id="ML996100">
    <property type="protein sequence ID" value="KAF2740537.1"/>
    <property type="molecule type" value="Genomic_DNA"/>
</dbReference>
<reference evidence="2" key="1">
    <citation type="journal article" date="2020" name="Stud. Mycol.">
        <title>101 Dothideomycetes genomes: a test case for predicting lifestyles and emergence of pathogens.</title>
        <authorList>
            <person name="Haridas S."/>
            <person name="Albert R."/>
            <person name="Binder M."/>
            <person name="Bloem J."/>
            <person name="Labutti K."/>
            <person name="Salamov A."/>
            <person name="Andreopoulos B."/>
            <person name="Baker S."/>
            <person name="Barry K."/>
            <person name="Bills G."/>
            <person name="Bluhm B."/>
            <person name="Cannon C."/>
            <person name="Castanera R."/>
            <person name="Culley D."/>
            <person name="Daum C."/>
            <person name="Ezra D."/>
            <person name="Gonzalez J."/>
            <person name="Henrissat B."/>
            <person name="Kuo A."/>
            <person name="Liang C."/>
            <person name="Lipzen A."/>
            <person name="Lutzoni F."/>
            <person name="Magnuson J."/>
            <person name="Mondo S."/>
            <person name="Nolan M."/>
            <person name="Ohm R."/>
            <person name="Pangilinan J."/>
            <person name="Park H.-J."/>
            <person name="Ramirez L."/>
            <person name="Alfaro M."/>
            <person name="Sun H."/>
            <person name="Tritt A."/>
            <person name="Yoshinaga Y."/>
            <person name="Zwiers L.-H."/>
            <person name="Turgeon B."/>
            <person name="Goodwin S."/>
            <person name="Spatafora J."/>
            <person name="Crous P."/>
            <person name="Grigoriev I."/>
        </authorList>
    </citation>
    <scope>NUCLEOTIDE SEQUENCE</scope>
    <source>
        <strain evidence="2">CBS 125425</strain>
    </source>
</reference>
<feature type="region of interest" description="Disordered" evidence="1">
    <location>
        <begin position="60"/>
        <end position="90"/>
    </location>
</feature>
<feature type="compositionally biased region" description="Polar residues" evidence="1">
    <location>
        <begin position="79"/>
        <end position="90"/>
    </location>
</feature>
<evidence type="ECO:0000313" key="2">
    <source>
        <dbReference type="EMBL" id="KAF2740537.1"/>
    </source>
</evidence>
<dbReference type="Proteomes" id="UP000799444">
    <property type="component" value="Unassembled WGS sequence"/>
</dbReference>
<organism evidence="2 3">
    <name type="scientific">Polyplosphaeria fusca</name>
    <dbReference type="NCBI Taxonomy" id="682080"/>
    <lineage>
        <taxon>Eukaryota</taxon>
        <taxon>Fungi</taxon>
        <taxon>Dikarya</taxon>
        <taxon>Ascomycota</taxon>
        <taxon>Pezizomycotina</taxon>
        <taxon>Dothideomycetes</taxon>
        <taxon>Pleosporomycetidae</taxon>
        <taxon>Pleosporales</taxon>
        <taxon>Tetraplosphaeriaceae</taxon>
        <taxon>Polyplosphaeria</taxon>
    </lineage>
</organism>
<gene>
    <name evidence="2" type="ORF">EJ04DRAFT_572354</name>
</gene>
<evidence type="ECO:0000256" key="1">
    <source>
        <dbReference type="SAM" id="MobiDB-lite"/>
    </source>
</evidence>
<keyword evidence="3" id="KW-1185">Reference proteome</keyword>
<protein>
    <submittedName>
        <fullName evidence="2">Uncharacterized protein</fullName>
    </submittedName>
</protein>
<evidence type="ECO:0000313" key="3">
    <source>
        <dbReference type="Proteomes" id="UP000799444"/>
    </source>
</evidence>
<sequence length="139" mass="14714">MSGSSANSTNISELQTADQALCTALESHSAFASQRAAKSGNVYFLWDFARRTDAMFSSILDDAPAPDTPGTRGSVPTARPSTMNESQRQQLKSDAMLDMLISDTTGKTAMMFGGGQGQTADLGREIKDASKSVTAKIRA</sequence>
<proteinExistence type="predicted"/>
<dbReference type="AlphaFoldDB" id="A0A9P4R7M8"/>
<name>A0A9P4R7M8_9PLEO</name>
<comment type="caution">
    <text evidence="2">The sequence shown here is derived from an EMBL/GenBank/DDBJ whole genome shotgun (WGS) entry which is preliminary data.</text>
</comment>
<dbReference type="OrthoDB" id="5282002at2759"/>